<proteinExistence type="predicted"/>
<name>A0A1I0ICJ5_9GAMM</name>
<dbReference type="EMBL" id="FOHZ01000057">
    <property type="protein sequence ID" value="SET94548.1"/>
    <property type="molecule type" value="Genomic_DNA"/>
</dbReference>
<protein>
    <recommendedName>
        <fullName evidence="3">DUF2384 domain-containing protein</fullName>
    </recommendedName>
</protein>
<dbReference type="RefSeq" id="WP_091855281.1">
    <property type="nucleotide sequence ID" value="NZ_FOHZ01000057.1"/>
</dbReference>
<organism evidence="1 2">
    <name type="scientific">Marinobacter segnicrescens</name>
    <dbReference type="NCBI Taxonomy" id="430453"/>
    <lineage>
        <taxon>Bacteria</taxon>
        <taxon>Pseudomonadati</taxon>
        <taxon>Pseudomonadota</taxon>
        <taxon>Gammaproteobacteria</taxon>
        <taxon>Pseudomonadales</taxon>
        <taxon>Marinobacteraceae</taxon>
        <taxon>Marinobacter</taxon>
    </lineage>
</organism>
<dbReference type="STRING" id="430453.SAMN04487962_1572"/>
<evidence type="ECO:0000313" key="1">
    <source>
        <dbReference type="EMBL" id="SET94548.1"/>
    </source>
</evidence>
<gene>
    <name evidence="1" type="ORF">SAMN04487962_1572</name>
</gene>
<dbReference type="OrthoDB" id="117888at2"/>
<dbReference type="Proteomes" id="UP000198762">
    <property type="component" value="Unassembled WGS sequence"/>
</dbReference>
<keyword evidence="2" id="KW-1185">Reference proteome</keyword>
<dbReference type="AlphaFoldDB" id="A0A1I0ICJ5"/>
<reference evidence="2" key="1">
    <citation type="submission" date="2016-10" db="EMBL/GenBank/DDBJ databases">
        <authorList>
            <person name="Varghese N."/>
            <person name="Submissions S."/>
        </authorList>
    </citation>
    <scope>NUCLEOTIDE SEQUENCE [LARGE SCALE GENOMIC DNA]</scope>
    <source>
        <strain evidence="2">CGMCC 1.6489</strain>
    </source>
</reference>
<sequence>MECTEGPSPAVPVDKAAVALKGFRHIMVQWGCTEAEQKQLLGLSQTEFDELTADKSAGMSGQVLQRISYLMGIARALDALYPSDDRAAERICKPTTDEPFCGLSPLAFMLADPQEGPRLTRRYFDWKAMT</sequence>
<evidence type="ECO:0000313" key="2">
    <source>
        <dbReference type="Proteomes" id="UP000198762"/>
    </source>
</evidence>
<accession>A0A1I0ICJ5</accession>
<evidence type="ECO:0008006" key="3">
    <source>
        <dbReference type="Google" id="ProtNLM"/>
    </source>
</evidence>